<dbReference type="Proteomes" id="UP001153269">
    <property type="component" value="Unassembled WGS sequence"/>
</dbReference>
<dbReference type="EMBL" id="CADEAL010000463">
    <property type="protein sequence ID" value="CAB1420548.1"/>
    <property type="molecule type" value="Genomic_DNA"/>
</dbReference>
<gene>
    <name evidence="2" type="ORF">PLEPLA_LOCUS8423</name>
</gene>
<organism evidence="2 3">
    <name type="scientific">Pleuronectes platessa</name>
    <name type="common">European plaice</name>
    <dbReference type="NCBI Taxonomy" id="8262"/>
    <lineage>
        <taxon>Eukaryota</taxon>
        <taxon>Metazoa</taxon>
        <taxon>Chordata</taxon>
        <taxon>Craniata</taxon>
        <taxon>Vertebrata</taxon>
        <taxon>Euteleostomi</taxon>
        <taxon>Actinopterygii</taxon>
        <taxon>Neopterygii</taxon>
        <taxon>Teleostei</taxon>
        <taxon>Neoteleostei</taxon>
        <taxon>Acanthomorphata</taxon>
        <taxon>Carangaria</taxon>
        <taxon>Pleuronectiformes</taxon>
        <taxon>Pleuronectoidei</taxon>
        <taxon>Pleuronectidae</taxon>
        <taxon>Pleuronectes</taxon>
    </lineage>
</organism>
<keyword evidence="3" id="KW-1185">Reference proteome</keyword>
<proteinExistence type="predicted"/>
<feature type="region of interest" description="Disordered" evidence="1">
    <location>
        <begin position="110"/>
        <end position="130"/>
    </location>
</feature>
<dbReference type="AlphaFoldDB" id="A0A9N7TXL7"/>
<evidence type="ECO:0000256" key="1">
    <source>
        <dbReference type="SAM" id="MobiDB-lite"/>
    </source>
</evidence>
<feature type="compositionally biased region" description="Basic and acidic residues" evidence="1">
    <location>
        <begin position="117"/>
        <end position="130"/>
    </location>
</feature>
<reference evidence="2" key="1">
    <citation type="submission" date="2020-03" db="EMBL/GenBank/DDBJ databases">
        <authorList>
            <person name="Weist P."/>
        </authorList>
    </citation>
    <scope>NUCLEOTIDE SEQUENCE</scope>
</reference>
<comment type="caution">
    <text evidence="2">The sequence shown here is derived from an EMBL/GenBank/DDBJ whole genome shotgun (WGS) entry which is preliminary data.</text>
</comment>
<protein>
    <submittedName>
        <fullName evidence="2">Uncharacterized protein</fullName>
    </submittedName>
</protein>
<name>A0A9N7TXL7_PLEPL</name>
<accession>A0A9N7TXL7</accession>
<evidence type="ECO:0000313" key="2">
    <source>
        <dbReference type="EMBL" id="CAB1420548.1"/>
    </source>
</evidence>
<evidence type="ECO:0000313" key="3">
    <source>
        <dbReference type="Proteomes" id="UP001153269"/>
    </source>
</evidence>
<sequence>MYNPPSLHPAHPPPPAAVDPLCGGLLHVRHIPAQGHRLLEPLKCRSATCLHTHTHRSSHVQQRRGGVGWNNYKCSNMQVLTLSIAHHRLSAVLLLLLLFSKSSASVLSPALGSAKQGNHDDPTRTSERSTWEQIRALG</sequence>